<gene>
    <name evidence="2" type="ORF">K435DRAFT_870068</name>
</gene>
<keyword evidence="3" id="KW-1185">Reference proteome</keyword>
<dbReference type="OrthoDB" id="440424at2759"/>
<evidence type="ECO:0000313" key="2">
    <source>
        <dbReference type="EMBL" id="THU84654.1"/>
    </source>
</evidence>
<evidence type="ECO:0000313" key="3">
    <source>
        <dbReference type="Proteomes" id="UP000297245"/>
    </source>
</evidence>
<organism evidence="2 3">
    <name type="scientific">Dendrothele bispora (strain CBS 962.96)</name>
    <dbReference type="NCBI Taxonomy" id="1314807"/>
    <lineage>
        <taxon>Eukaryota</taxon>
        <taxon>Fungi</taxon>
        <taxon>Dikarya</taxon>
        <taxon>Basidiomycota</taxon>
        <taxon>Agaricomycotina</taxon>
        <taxon>Agaricomycetes</taxon>
        <taxon>Agaricomycetidae</taxon>
        <taxon>Agaricales</taxon>
        <taxon>Agaricales incertae sedis</taxon>
        <taxon>Dendrothele</taxon>
    </lineage>
</organism>
<protein>
    <submittedName>
        <fullName evidence="2">Uncharacterized protein</fullName>
    </submittedName>
</protein>
<dbReference type="AlphaFoldDB" id="A0A4S8L7K1"/>
<dbReference type="InterPro" id="IPR038213">
    <property type="entry name" value="IFI6/IFI27-like_sf"/>
</dbReference>
<feature type="region of interest" description="Disordered" evidence="1">
    <location>
        <begin position="270"/>
        <end position="290"/>
    </location>
</feature>
<evidence type="ECO:0000256" key="1">
    <source>
        <dbReference type="SAM" id="MobiDB-lite"/>
    </source>
</evidence>
<name>A0A4S8L7K1_DENBC</name>
<accession>A0A4S8L7K1</accession>
<dbReference type="Proteomes" id="UP000297245">
    <property type="component" value="Unassembled WGS sequence"/>
</dbReference>
<reference evidence="2 3" key="1">
    <citation type="journal article" date="2019" name="Nat. Ecol. Evol.">
        <title>Megaphylogeny resolves global patterns of mushroom evolution.</title>
        <authorList>
            <person name="Varga T."/>
            <person name="Krizsan K."/>
            <person name="Foldi C."/>
            <person name="Dima B."/>
            <person name="Sanchez-Garcia M."/>
            <person name="Sanchez-Ramirez S."/>
            <person name="Szollosi G.J."/>
            <person name="Szarkandi J.G."/>
            <person name="Papp V."/>
            <person name="Albert L."/>
            <person name="Andreopoulos W."/>
            <person name="Angelini C."/>
            <person name="Antonin V."/>
            <person name="Barry K.W."/>
            <person name="Bougher N.L."/>
            <person name="Buchanan P."/>
            <person name="Buyck B."/>
            <person name="Bense V."/>
            <person name="Catcheside P."/>
            <person name="Chovatia M."/>
            <person name="Cooper J."/>
            <person name="Damon W."/>
            <person name="Desjardin D."/>
            <person name="Finy P."/>
            <person name="Geml J."/>
            <person name="Haridas S."/>
            <person name="Hughes K."/>
            <person name="Justo A."/>
            <person name="Karasinski D."/>
            <person name="Kautmanova I."/>
            <person name="Kiss B."/>
            <person name="Kocsube S."/>
            <person name="Kotiranta H."/>
            <person name="LaButti K.M."/>
            <person name="Lechner B.E."/>
            <person name="Liimatainen K."/>
            <person name="Lipzen A."/>
            <person name="Lukacs Z."/>
            <person name="Mihaltcheva S."/>
            <person name="Morgado L.N."/>
            <person name="Niskanen T."/>
            <person name="Noordeloos M.E."/>
            <person name="Ohm R.A."/>
            <person name="Ortiz-Santana B."/>
            <person name="Ovrebo C."/>
            <person name="Racz N."/>
            <person name="Riley R."/>
            <person name="Savchenko A."/>
            <person name="Shiryaev A."/>
            <person name="Soop K."/>
            <person name="Spirin V."/>
            <person name="Szebenyi C."/>
            <person name="Tomsovsky M."/>
            <person name="Tulloss R.E."/>
            <person name="Uehling J."/>
            <person name="Grigoriev I.V."/>
            <person name="Vagvolgyi C."/>
            <person name="Papp T."/>
            <person name="Martin F.M."/>
            <person name="Miettinen O."/>
            <person name="Hibbett D.S."/>
            <person name="Nagy L.G."/>
        </authorList>
    </citation>
    <scope>NUCLEOTIDE SEQUENCE [LARGE SCALE GENOMIC DNA]</scope>
    <source>
        <strain evidence="2 3">CBS 962.96</strain>
    </source>
</reference>
<dbReference type="Gene3D" id="6.10.110.10">
    <property type="match status" value="2"/>
</dbReference>
<proteinExistence type="predicted"/>
<sequence>MDQFQEDFPPPSTAPNHAERVKLIGTLMDRIEDGLVDVMGRYSVSEEDTRNNFAGIKSGIETALVLLGDIVEQHPCILEAILFSATILFVPEAWIFRPVLSCFGFGPLGPVKGSTAAWAQSRFFGATIDSGSWFSRLQQVAMGGWTLSNLPKIVLGVGAALFCASLSLFLCLLVPQANALDLPEWPLKIAFDEVTSLFNPGEPSKLWKEVGDIGNKVNNLLEGIHTSIKPSVEPLINDLQSKISSVTSSLGLQALRTELETHLLAMHNSTCEESGGNTDRDDSSRSCPPDRQVDLGALVDAFSKILASELESAVEKFRTEFSEQAQTTEGLSYQQRKEGVEALMDLIEEVIVEVMHEHGGVPKETTREHLAGVKEGIVSIVVFIGDLVARYPWIFEMLLSLILSWILPQNWILRIILRCFGLGPIGPTKGSAAAWAQRIFFGPNVTKGSWFAYLQQVAMKGGK</sequence>
<dbReference type="EMBL" id="ML179587">
    <property type="protein sequence ID" value="THU84654.1"/>
    <property type="molecule type" value="Genomic_DNA"/>
</dbReference>